<dbReference type="EMBL" id="VIGB01000003">
    <property type="protein sequence ID" value="TQF07174.1"/>
    <property type="molecule type" value="Genomic_DNA"/>
</dbReference>
<feature type="region of interest" description="Disordered" evidence="1">
    <location>
        <begin position="190"/>
        <end position="244"/>
    </location>
</feature>
<name>A0A540WFI4_9ACTN</name>
<accession>A0A540WFI4</accession>
<reference evidence="2 3" key="1">
    <citation type="submission" date="2019-06" db="EMBL/GenBank/DDBJ databases">
        <title>Description of Kitasatospora acidophila sp. nov. isolated from pine grove soil, and reclassification of Streptomyces novaecaesareae to Kitasatospora novaeceasareae comb. nov.</title>
        <authorList>
            <person name="Kim M.J."/>
        </authorList>
    </citation>
    <scope>NUCLEOTIDE SEQUENCE [LARGE SCALE GENOMIC DNA]</scope>
    <source>
        <strain evidence="2 3">MMS16-CNU292</strain>
    </source>
</reference>
<evidence type="ECO:0000313" key="2">
    <source>
        <dbReference type="EMBL" id="TQF07174.1"/>
    </source>
</evidence>
<sequence>MPTPFITISIEPSGSVVAKGSSDDLSATLLRAAGFREINDWHGRRHRLPTTTDRSDRIAIAAHAAEMLRAARYNVDLDPQLDTGRLTTPTDPHGLNTAGGQILQLSDQIRGATTFAEVAGVLDELLDPDDGVLTLLQEALEAASEQITDLDPEEFALADLFGLASDQLITAQGELAWAVDEVERSRPQGVHADTGLSAAPYPTAATSAARAASPTVTARAVHATAPAAAAPPPAVSPQSAGRAR</sequence>
<comment type="caution">
    <text evidence="2">The sequence shown here is derived from an EMBL/GenBank/DDBJ whole genome shotgun (WGS) entry which is preliminary data.</text>
</comment>
<protein>
    <submittedName>
        <fullName evidence="2">Uncharacterized protein</fullName>
    </submittedName>
</protein>
<gene>
    <name evidence="2" type="ORF">E6W39_06625</name>
</gene>
<keyword evidence="3" id="KW-1185">Reference proteome</keyword>
<proteinExistence type="predicted"/>
<dbReference type="AlphaFoldDB" id="A0A540WFI4"/>
<dbReference type="OrthoDB" id="4180690at2"/>
<feature type="compositionally biased region" description="Low complexity" evidence="1">
    <location>
        <begin position="197"/>
        <end position="228"/>
    </location>
</feature>
<dbReference type="Proteomes" id="UP000319103">
    <property type="component" value="Unassembled WGS sequence"/>
</dbReference>
<organism evidence="2 3">
    <name type="scientific">Kitasatospora acidiphila</name>
    <dbReference type="NCBI Taxonomy" id="2567942"/>
    <lineage>
        <taxon>Bacteria</taxon>
        <taxon>Bacillati</taxon>
        <taxon>Actinomycetota</taxon>
        <taxon>Actinomycetes</taxon>
        <taxon>Kitasatosporales</taxon>
        <taxon>Streptomycetaceae</taxon>
        <taxon>Kitasatospora</taxon>
    </lineage>
</organism>
<evidence type="ECO:0000313" key="3">
    <source>
        <dbReference type="Proteomes" id="UP000319103"/>
    </source>
</evidence>
<evidence type="ECO:0000256" key="1">
    <source>
        <dbReference type="SAM" id="MobiDB-lite"/>
    </source>
</evidence>